<dbReference type="GO" id="GO:0098552">
    <property type="term" value="C:side of membrane"/>
    <property type="evidence" value="ECO:0007669"/>
    <property type="project" value="UniProtKB-KW"/>
</dbReference>
<dbReference type="Pfam" id="PF07983">
    <property type="entry name" value="X8"/>
    <property type="match status" value="1"/>
</dbReference>
<dbReference type="Proteomes" id="UP000030645">
    <property type="component" value="Unassembled WGS sequence"/>
</dbReference>
<reference evidence="13" key="1">
    <citation type="submission" date="2013-01" db="EMBL/GenBank/DDBJ databases">
        <title>Draft Genome Sequence of a Mulberry Tree, Morus notabilis C.K. Schneid.</title>
        <authorList>
            <person name="He N."/>
            <person name="Zhao S."/>
        </authorList>
    </citation>
    <scope>NUCLEOTIDE SEQUENCE</scope>
</reference>
<feature type="domain" description="X8" evidence="11">
    <location>
        <begin position="20"/>
        <end position="106"/>
    </location>
</feature>
<keyword evidence="13" id="KW-1185">Reference proteome</keyword>
<dbReference type="STRING" id="981085.W9QYT7"/>
<evidence type="ECO:0000256" key="6">
    <source>
        <dbReference type="ARBA" id="ARBA00023157"/>
    </source>
</evidence>
<dbReference type="GO" id="GO:0009506">
    <property type="term" value="C:plasmodesma"/>
    <property type="evidence" value="ECO:0007669"/>
    <property type="project" value="UniProtKB-ARBA"/>
</dbReference>
<evidence type="ECO:0000256" key="9">
    <source>
        <dbReference type="SAM" id="MobiDB-lite"/>
    </source>
</evidence>
<dbReference type="InterPro" id="IPR044788">
    <property type="entry name" value="X8_dom_prot"/>
</dbReference>
<dbReference type="InterPro" id="IPR012946">
    <property type="entry name" value="X8"/>
</dbReference>
<evidence type="ECO:0000256" key="5">
    <source>
        <dbReference type="ARBA" id="ARBA00023136"/>
    </source>
</evidence>
<evidence type="ECO:0000256" key="8">
    <source>
        <dbReference type="ARBA" id="ARBA00023288"/>
    </source>
</evidence>
<organism evidence="12 13">
    <name type="scientific">Morus notabilis</name>
    <dbReference type="NCBI Taxonomy" id="981085"/>
    <lineage>
        <taxon>Eukaryota</taxon>
        <taxon>Viridiplantae</taxon>
        <taxon>Streptophyta</taxon>
        <taxon>Embryophyta</taxon>
        <taxon>Tracheophyta</taxon>
        <taxon>Spermatophyta</taxon>
        <taxon>Magnoliopsida</taxon>
        <taxon>eudicotyledons</taxon>
        <taxon>Gunneridae</taxon>
        <taxon>Pentapetalae</taxon>
        <taxon>rosids</taxon>
        <taxon>fabids</taxon>
        <taxon>Rosales</taxon>
        <taxon>Moraceae</taxon>
        <taxon>Moreae</taxon>
        <taxon>Morus</taxon>
    </lineage>
</organism>
<evidence type="ECO:0000259" key="11">
    <source>
        <dbReference type="SMART" id="SM00768"/>
    </source>
</evidence>
<dbReference type="AlphaFoldDB" id="W9QYT7"/>
<keyword evidence="4 10" id="KW-0732">Signal</keyword>
<dbReference type="Gene3D" id="1.20.58.1040">
    <property type="match status" value="1"/>
</dbReference>
<evidence type="ECO:0000256" key="2">
    <source>
        <dbReference type="ARBA" id="ARBA00022475"/>
    </source>
</evidence>
<gene>
    <name evidence="12" type="ORF">L484_026414</name>
</gene>
<dbReference type="EMBL" id="KE343883">
    <property type="protein sequence ID" value="EXB44834.1"/>
    <property type="molecule type" value="Genomic_DNA"/>
</dbReference>
<evidence type="ECO:0000256" key="4">
    <source>
        <dbReference type="ARBA" id="ARBA00022729"/>
    </source>
</evidence>
<comment type="subcellular location">
    <subcellularLocation>
        <location evidence="1">Cell membrane</location>
        <topology evidence="1">Lipid-anchor</topology>
        <topology evidence="1">GPI-anchor</topology>
    </subcellularLocation>
</comment>
<keyword evidence="3" id="KW-0336">GPI-anchor</keyword>
<keyword evidence="5" id="KW-0472">Membrane</keyword>
<dbReference type="SMART" id="SM00768">
    <property type="entry name" value="X8"/>
    <property type="match status" value="1"/>
</dbReference>
<evidence type="ECO:0000313" key="12">
    <source>
        <dbReference type="EMBL" id="EXB44834.1"/>
    </source>
</evidence>
<feature type="signal peptide" evidence="10">
    <location>
        <begin position="1"/>
        <end position="19"/>
    </location>
</feature>
<dbReference type="eggNOG" id="ENOG502S0BH">
    <property type="taxonomic scope" value="Eukaryota"/>
</dbReference>
<evidence type="ECO:0000256" key="10">
    <source>
        <dbReference type="SAM" id="SignalP"/>
    </source>
</evidence>
<sequence length="228" mass="25829">MATLVYIVLFLALTGYSSATYCICKDGVGDQSLQKAIDYACGNGADCTPILQSGACYQPNTVKDHCSYAVNSYFQKKGQVQGSCEFSGAAQQSTTAPATQTSTCVFPSSPRHSHNRHSHNGHPHNRHPHNRHPHNHYSIHNSFNHNSNDNTIHRNDTNHRNDNRDAINDIQWHQPNRDHIIQRWQWWRGALPGQLLVYLFGSDLPLVFWLFAEKLKTFLPPPLLLLLH</sequence>
<keyword evidence="8" id="KW-0449">Lipoprotein</keyword>
<name>W9QYT7_9ROSA</name>
<dbReference type="GO" id="GO:0005886">
    <property type="term" value="C:plasma membrane"/>
    <property type="evidence" value="ECO:0007669"/>
    <property type="project" value="UniProtKB-SubCell"/>
</dbReference>
<feature type="compositionally biased region" description="Basic residues" evidence="9">
    <location>
        <begin position="111"/>
        <end position="132"/>
    </location>
</feature>
<dbReference type="FunFam" id="1.20.58.1040:FF:000001">
    <property type="entry name" value="Glucan endo-1,3-beta-glucosidase 4"/>
    <property type="match status" value="1"/>
</dbReference>
<dbReference type="PANTHER" id="PTHR31044:SF60">
    <property type="entry name" value="PLASMODESMATA CALLOSE-BINDING PROTEIN 4"/>
    <property type="match status" value="1"/>
</dbReference>
<feature type="compositionally biased region" description="Low complexity" evidence="9">
    <location>
        <begin position="97"/>
        <end position="110"/>
    </location>
</feature>
<accession>W9QYT7</accession>
<evidence type="ECO:0000256" key="7">
    <source>
        <dbReference type="ARBA" id="ARBA00023180"/>
    </source>
</evidence>
<keyword evidence="2" id="KW-1003">Cell membrane</keyword>
<evidence type="ECO:0000313" key="13">
    <source>
        <dbReference type="Proteomes" id="UP000030645"/>
    </source>
</evidence>
<evidence type="ECO:0000256" key="3">
    <source>
        <dbReference type="ARBA" id="ARBA00022622"/>
    </source>
</evidence>
<keyword evidence="7" id="KW-0325">Glycoprotein</keyword>
<feature type="chain" id="PRO_5004927952" description="X8 domain-containing protein" evidence="10">
    <location>
        <begin position="20"/>
        <end position="228"/>
    </location>
</feature>
<evidence type="ECO:0000256" key="1">
    <source>
        <dbReference type="ARBA" id="ARBA00004609"/>
    </source>
</evidence>
<proteinExistence type="predicted"/>
<dbReference type="PANTHER" id="PTHR31044">
    <property type="entry name" value="BETA-1,3 GLUCANASE"/>
    <property type="match status" value="1"/>
</dbReference>
<protein>
    <recommendedName>
        <fullName evidence="11">X8 domain-containing protein</fullName>
    </recommendedName>
</protein>
<feature type="region of interest" description="Disordered" evidence="9">
    <location>
        <begin position="97"/>
        <end position="132"/>
    </location>
</feature>
<keyword evidence="6" id="KW-1015">Disulfide bond</keyword>